<reference evidence="2 3" key="1">
    <citation type="journal article" date="2017" name="Antonie Van Leeuwenhoek">
        <title>Rhizobium rhizosphaerae sp. nov., a novel species isolated from rice rhizosphere.</title>
        <authorList>
            <person name="Zhao J.J."/>
            <person name="Zhang J."/>
            <person name="Zhang R.J."/>
            <person name="Zhang C.W."/>
            <person name="Yin H.Q."/>
            <person name="Zhang X.X."/>
        </authorList>
    </citation>
    <scope>NUCLEOTIDE SEQUENCE [LARGE SCALE GENOMIC DNA]</scope>
    <source>
        <strain evidence="2 3">E3</strain>
    </source>
</reference>
<dbReference type="STRING" id="1127673.GLIP_0166"/>
<evidence type="ECO:0000313" key="3">
    <source>
        <dbReference type="Proteomes" id="UP000006334"/>
    </source>
</evidence>
<proteinExistence type="predicted"/>
<gene>
    <name evidence="2" type="ORF">GLIP_0166</name>
</gene>
<evidence type="ECO:0008006" key="4">
    <source>
        <dbReference type="Google" id="ProtNLM"/>
    </source>
</evidence>
<comment type="caution">
    <text evidence="2">The sequence shown here is derived from an EMBL/GenBank/DDBJ whole genome shotgun (WGS) entry which is preliminary data.</text>
</comment>
<organism evidence="2 3">
    <name type="scientific">Aliiglaciecola lipolytica E3</name>
    <dbReference type="NCBI Taxonomy" id="1127673"/>
    <lineage>
        <taxon>Bacteria</taxon>
        <taxon>Pseudomonadati</taxon>
        <taxon>Pseudomonadota</taxon>
        <taxon>Gammaproteobacteria</taxon>
        <taxon>Alteromonadales</taxon>
        <taxon>Alteromonadaceae</taxon>
        <taxon>Aliiglaciecola</taxon>
    </lineage>
</organism>
<dbReference type="OrthoDB" id="5762321at2"/>
<dbReference type="EMBL" id="BAEN01000006">
    <property type="protein sequence ID" value="GAC12820.1"/>
    <property type="molecule type" value="Genomic_DNA"/>
</dbReference>
<accession>K6YND3</accession>
<protein>
    <recommendedName>
        <fullName evidence="4">PEP-CTERM protein-sorting domain-containing protein</fullName>
    </recommendedName>
</protein>
<dbReference type="RefSeq" id="WP_008842640.1">
    <property type="nucleotide sequence ID" value="NZ_BAEN01000006.1"/>
</dbReference>
<name>K6YND3_9ALTE</name>
<sequence>MNTVKHQQIKQKWLNFCGRGFSCLLALSMSVPAFSGPITTTEHTSLVTVILENLDKDIDDLHLKIGDVSNTGAVLGYSTNSLNARQFVNDPYIRYEDNFGSNIGSYSATITQSGNSDGFSYASHIASVNAGGNRSPMVALDASVDTAFRVTEATKARVNVALSGNTNAGRNFVGFQIDGFGDNGEFERLYFTPSRFGLGEVSGTDSLEINLKQGFTYQLSGESNGNTLYSAPHDGPAPPSSLAYSLLTTQSLLGNSAENSLKPGASNYTGAFGSDFAHQFLLDSDEVLGLGKSTVWIDPEVAVGYDYTIDGAGLLGIDLPDFSLFANATYQLFDLSGNLLADLFSGESFDFASAVNGFSLRGIDPDLALDPFAPGFTIGLRFDTPDMSTILISQHPVTENADVNAIPAPSVLWLLFSGVVVLIMRRKTTW</sequence>
<dbReference type="AlphaFoldDB" id="K6YND3"/>
<evidence type="ECO:0000256" key="1">
    <source>
        <dbReference type="SAM" id="SignalP"/>
    </source>
</evidence>
<keyword evidence="1" id="KW-0732">Signal</keyword>
<keyword evidence="3" id="KW-1185">Reference proteome</keyword>
<evidence type="ECO:0000313" key="2">
    <source>
        <dbReference type="EMBL" id="GAC12820.1"/>
    </source>
</evidence>
<feature type="chain" id="PRO_5003900201" description="PEP-CTERM protein-sorting domain-containing protein" evidence="1">
    <location>
        <begin position="36"/>
        <end position="430"/>
    </location>
</feature>
<dbReference type="Proteomes" id="UP000006334">
    <property type="component" value="Unassembled WGS sequence"/>
</dbReference>
<feature type="signal peptide" evidence="1">
    <location>
        <begin position="1"/>
        <end position="35"/>
    </location>
</feature>